<feature type="domain" description="cGAS/DncV-like nucleotidyltransferase C-terminal helical" evidence="5">
    <location>
        <begin position="226"/>
        <end position="321"/>
    </location>
</feature>
<name>A0A939GJQ2_9BACT</name>
<evidence type="ECO:0000313" key="6">
    <source>
        <dbReference type="EMBL" id="MBO0938705.1"/>
    </source>
</evidence>
<accession>A0A939GJQ2</accession>
<dbReference type="AlphaFoldDB" id="A0A939GJQ2"/>
<proteinExistence type="predicted"/>
<reference evidence="6" key="1">
    <citation type="submission" date="2021-03" db="EMBL/GenBank/DDBJ databases">
        <title>Fibrella sp. HMF5335 genome sequencing and assembly.</title>
        <authorList>
            <person name="Kang H."/>
            <person name="Kim H."/>
            <person name="Bae S."/>
            <person name="Joh K."/>
        </authorList>
    </citation>
    <scope>NUCLEOTIDE SEQUENCE</scope>
    <source>
        <strain evidence="6">HMF5335</strain>
    </source>
</reference>
<comment type="caution">
    <text evidence="6">The sequence shown here is derived from an EMBL/GenBank/DDBJ whole genome shotgun (WGS) entry which is preliminary data.</text>
</comment>
<evidence type="ECO:0000259" key="5">
    <source>
        <dbReference type="Pfam" id="PF26305"/>
    </source>
</evidence>
<keyword evidence="2" id="KW-0548">Nucleotidyltransferase</keyword>
<evidence type="ECO:0000256" key="2">
    <source>
        <dbReference type="ARBA" id="ARBA00022695"/>
    </source>
</evidence>
<organism evidence="6 7">
    <name type="scientific">Fibrella rubiginis</name>
    <dbReference type="NCBI Taxonomy" id="2817060"/>
    <lineage>
        <taxon>Bacteria</taxon>
        <taxon>Pseudomonadati</taxon>
        <taxon>Bacteroidota</taxon>
        <taxon>Cytophagia</taxon>
        <taxon>Cytophagales</taxon>
        <taxon>Spirosomataceae</taxon>
        <taxon>Fibrella</taxon>
    </lineage>
</organism>
<evidence type="ECO:0000256" key="1">
    <source>
        <dbReference type="ARBA" id="ARBA00022679"/>
    </source>
</evidence>
<keyword evidence="3" id="KW-0547">Nucleotide-binding</keyword>
<dbReference type="Pfam" id="PF26305">
    <property type="entry name" value="CD_NTase_C"/>
    <property type="match status" value="1"/>
</dbReference>
<dbReference type="InterPro" id="IPR058909">
    <property type="entry name" value="CD_NTase_C"/>
</dbReference>
<evidence type="ECO:0000256" key="4">
    <source>
        <dbReference type="ARBA" id="ARBA00023118"/>
    </source>
</evidence>
<dbReference type="EMBL" id="JAFMYV010000010">
    <property type="protein sequence ID" value="MBO0938705.1"/>
    <property type="molecule type" value="Genomic_DNA"/>
</dbReference>
<keyword evidence="4" id="KW-0051">Antiviral defense</keyword>
<evidence type="ECO:0000256" key="3">
    <source>
        <dbReference type="ARBA" id="ARBA00022741"/>
    </source>
</evidence>
<keyword evidence="7" id="KW-1185">Reference proteome</keyword>
<gene>
    <name evidence="6" type="ORF">J2I47_19295</name>
</gene>
<keyword evidence="1" id="KW-0808">Transferase</keyword>
<protein>
    <recommendedName>
        <fullName evidence="5">cGAS/DncV-like nucleotidyltransferase C-terminal helical domain-containing protein</fullName>
    </recommendedName>
</protein>
<dbReference type="RefSeq" id="WP_207366234.1">
    <property type="nucleotide sequence ID" value="NZ_JAFMYV010000010.1"/>
</dbReference>
<sequence length="388" mass="45271">MASVKRKNYNQLLTNIRNRRTEYDSNGRLENSILTQSFEKADIPETIKYVYESMESVDNDYTKKTYEEAERVQSQITAGLISAKGVIQDVIYDYQGSVPTDTHIKIHSDLDILVIHDVFYHGVSLTSPFIPYTGDPIKEMKEMRTNIYNRLTSTFYKAKVRNDKAKAIQISGGSLKRKFDILVCSRYNTLEYVSSRQDHLRAIKLYDNELEDFQEDHPFYHIYKVNEKNNSLKVRGNLKRMIRLLKNIKADSNLNIEISSFLITSIMYNMDEQYYNVDNIRLHQLLVNASLHLTKILEQEAFRKSLISPNGKELLFTSKNQTVVLEIIKLKRELDITIADLADDFKEVYPFLDKQELQKGDILIENNANLNESYKVLNQAPYFYSLTY</sequence>
<dbReference type="Proteomes" id="UP000664034">
    <property type="component" value="Unassembled WGS sequence"/>
</dbReference>
<evidence type="ECO:0000313" key="7">
    <source>
        <dbReference type="Proteomes" id="UP000664034"/>
    </source>
</evidence>